<dbReference type="EMBL" id="BARU01045184">
    <property type="protein sequence ID" value="GAH85438.1"/>
    <property type="molecule type" value="Genomic_DNA"/>
</dbReference>
<dbReference type="EMBL" id="BARU01045184">
    <property type="protein sequence ID" value="GAH85435.1"/>
    <property type="molecule type" value="Genomic_DNA"/>
</dbReference>
<comment type="caution">
    <text evidence="2">The sequence shown here is derived from an EMBL/GenBank/DDBJ whole genome shotgun (WGS) entry which is preliminary data.</text>
</comment>
<evidence type="ECO:0000313" key="3">
    <source>
        <dbReference type="EMBL" id="GAH85438.1"/>
    </source>
</evidence>
<evidence type="ECO:0000256" key="1">
    <source>
        <dbReference type="SAM" id="Phobius"/>
    </source>
</evidence>
<keyword evidence="1" id="KW-0472">Membrane</keyword>
<sequence length="33" mass="3480">MGAIILGRICRVSTLVVGQPIATAATIYIFSLM</sequence>
<accession>X1JVK9</accession>
<proteinExistence type="predicted"/>
<protein>
    <submittedName>
        <fullName evidence="2">Uncharacterized protein</fullName>
    </submittedName>
</protein>
<keyword evidence="1" id="KW-1133">Transmembrane helix</keyword>
<feature type="non-terminal residue" evidence="2">
    <location>
        <position position="33"/>
    </location>
</feature>
<reference evidence="2" key="1">
    <citation type="journal article" date="2014" name="Front. Microbiol.">
        <title>High frequency of phylogenetically diverse reductive dehalogenase-homologous genes in deep subseafloor sedimentary metagenomes.</title>
        <authorList>
            <person name="Kawai M."/>
            <person name="Futagami T."/>
            <person name="Toyoda A."/>
            <person name="Takaki Y."/>
            <person name="Nishi S."/>
            <person name="Hori S."/>
            <person name="Arai W."/>
            <person name="Tsubouchi T."/>
            <person name="Morono Y."/>
            <person name="Uchiyama I."/>
            <person name="Ito T."/>
            <person name="Fujiyama A."/>
            <person name="Inagaki F."/>
            <person name="Takami H."/>
        </authorList>
    </citation>
    <scope>NUCLEOTIDE SEQUENCE</scope>
    <source>
        <strain evidence="2">Expedition CK06-06</strain>
    </source>
</reference>
<evidence type="ECO:0000313" key="2">
    <source>
        <dbReference type="EMBL" id="GAH85435.1"/>
    </source>
</evidence>
<dbReference type="AlphaFoldDB" id="X1JVK9"/>
<keyword evidence="1" id="KW-0812">Transmembrane</keyword>
<gene>
    <name evidence="2" type="ORF">S03H2_68663</name>
    <name evidence="3" type="ORF">S03H2_68664</name>
</gene>
<name>X1JVK9_9ZZZZ</name>
<feature type="transmembrane region" description="Helical" evidence="1">
    <location>
        <begin position="12"/>
        <end position="31"/>
    </location>
</feature>
<organism evidence="2">
    <name type="scientific">marine sediment metagenome</name>
    <dbReference type="NCBI Taxonomy" id="412755"/>
    <lineage>
        <taxon>unclassified sequences</taxon>
        <taxon>metagenomes</taxon>
        <taxon>ecological metagenomes</taxon>
    </lineage>
</organism>